<evidence type="ECO:0000313" key="2">
    <source>
        <dbReference type="EMBL" id="KIM71175.1"/>
    </source>
</evidence>
<protein>
    <submittedName>
        <fullName evidence="2">Uncharacterized protein</fullName>
    </submittedName>
</protein>
<feature type="region of interest" description="Disordered" evidence="1">
    <location>
        <begin position="45"/>
        <end position="92"/>
    </location>
</feature>
<accession>A0A0C3EEW2</accession>
<sequence>MSYPFPQQLFAHGFDLPDQPTGQPTGFPQHLFDNNDIDWNTFLNLPEDDQNPSIPDPSALPGQPSQPQFYTGASPAPDQPNSSFEALSGGNQSSLSLASNTTSFLSNEALVELAPIADILDRVSSHLRGRLIAAMPEAGNYPQEANQQPPHPPSPTLRSPDPPLTKYRFLIQFPIFARLFHHMESLTISMAYEDSVQFNWDETNLIASVNNPDSLWPFAHEAYEVVIAANNSSSVAPEIASLHSVKWVIAWLTEAVPFYLNYQADEAFDLIVPEFGFQLRTNGGYNRMRYKQEKRRGNFMHKIITERGVNRTVWNPALSGSFGTSFYKGPKAIANRMDECFQSLPEVSTKYHGRHNWRADPPALAMRSNVIMMRHGLKRFSRGLPIHRLLGPYDVLRATELHHAMLHGNMRAPLQQLAQQVAKDQSFVNPLQQLHDGRQSPESDPDY</sequence>
<dbReference type="HOGENOM" id="CLU_612673_0_0_1"/>
<proteinExistence type="predicted"/>
<reference evidence="3" key="2">
    <citation type="submission" date="2015-01" db="EMBL/GenBank/DDBJ databases">
        <title>Evolutionary Origins and Diversification of the Mycorrhizal Mutualists.</title>
        <authorList>
            <consortium name="DOE Joint Genome Institute"/>
            <consortium name="Mycorrhizal Genomics Consortium"/>
            <person name="Kohler A."/>
            <person name="Kuo A."/>
            <person name="Nagy L.G."/>
            <person name="Floudas D."/>
            <person name="Copeland A."/>
            <person name="Barry K.W."/>
            <person name="Cichocki N."/>
            <person name="Veneault-Fourrey C."/>
            <person name="LaButti K."/>
            <person name="Lindquist E.A."/>
            <person name="Lipzen A."/>
            <person name="Lundell T."/>
            <person name="Morin E."/>
            <person name="Murat C."/>
            <person name="Riley R."/>
            <person name="Ohm R."/>
            <person name="Sun H."/>
            <person name="Tunlid A."/>
            <person name="Henrissat B."/>
            <person name="Grigoriev I.V."/>
            <person name="Hibbett D.S."/>
            <person name="Martin F."/>
        </authorList>
    </citation>
    <scope>NUCLEOTIDE SEQUENCE [LARGE SCALE GENOMIC DNA]</scope>
    <source>
        <strain evidence="3">F 1598</strain>
    </source>
</reference>
<keyword evidence="3" id="KW-1185">Reference proteome</keyword>
<feature type="compositionally biased region" description="Pro residues" evidence="1">
    <location>
        <begin position="149"/>
        <end position="159"/>
    </location>
</feature>
<reference evidence="2 3" key="1">
    <citation type="submission" date="2014-04" db="EMBL/GenBank/DDBJ databases">
        <authorList>
            <consortium name="DOE Joint Genome Institute"/>
            <person name="Kuo A."/>
            <person name="Tarkka M."/>
            <person name="Buscot F."/>
            <person name="Kohler A."/>
            <person name="Nagy L.G."/>
            <person name="Floudas D."/>
            <person name="Copeland A."/>
            <person name="Barry K.W."/>
            <person name="Cichocki N."/>
            <person name="Veneault-Fourrey C."/>
            <person name="LaButti K."/>
            <person name="Lindquist E.A."/>
            <person name="Lipzen A."/>
            <person name="Lundell T."/>
            <person name="Morin E."/>
            <person name="Murat C."/>
            <person name="Sun H."/>
            <person name="Tunlid A."/>
            <person name="Henrissat B."/>
            <person name="Grigoriev I.V."/>
            <person name="Hibbett D.S."/>
            <person name="Martin F."/>
            <person name="Nordberg H.P."/>
            <person name="Cantor M.N."/>
            <person name="Hua S.X."/>
        </authorList>
    </citation>
    <scope>NUCLEOTIDE SEQUENCE [LARGE SCALE GENOMIC DNA]</scope>
    <source>
        <strain evidence="2 3">F 1598</strain>
    </source>
</reference>
<dbReference type="InParanoid" id="A0A0C3EEW2"/>
<dbReference type="EMBL" id="KN833433">
    <property type="protein sequence ID" value="KIM71175.1"/>
    <property type="molecule type" value="Genomic_DNA"/>
</dbReference>
<feature type="compositionally biased region" description="Polar residues" evidence="1">
    <location>
        <begin position="79"/>
        <end position="92"/>
    </location>
</feature>
<dbReference type="Proteomes" id="UP000054166">
    <property type="component" value="Unassembled WGS sequence"/>
</dbReference>
<name>A0A0C3EEW2_PILCF</name>
<evidence type="ECO:0000313" key="3">
    <source>
        <dbReference type="Proteomes" id="UP000054166"/>
    </source>
</evidence>
<organism evidence="2 3">
    <name type="scientific">Piloderma croceum (strain F 1598)</name>
    <dbReference type="NCBI Taxonomy" id="765440"/>
    <lineage>
        <taxon>Eukaryota</taxon>
        <taxon>Fungi</taxon>
        <taxon>Dikarya</taxon>
        <taxon>Basidiomycota</taxon>
        <taxon>Agaricomycotina</taxon>
        <taxon>Agaricomycetes</taxon>
        <taxon>Agaricomycetidae</taxon>
        <taxon>Atheliales</taxon>
        <taxon>Atheliaceae</taxon>
        <taxon>Piloderma</taxon>
    </lineage>
</organism>
<feature type="region of interest" description="Disordered" evidence="1">
    <location>
        <begin position="140"/>
        <end position="159"/>
    </location>
</feature>
<dbReference type="AlphaFoldDB" id="A0A0C3EEW2"/>
<evidence type="ECO:0000256" key="1">
    <source>
        <dbReference type="SAM" id="MobiDB-lite"/>
    </source>
</evidence>
<gene>
    <name evidence="2" type="ORF">PILCRDRAFT_830509</name>
</gene>